<sequence>MKELKDKKFVFNFIAFFTAFAIGILYVYIAAPKKKLLIKYPTPFNANNTIYQTDDNICYKYKVNEVKCNNNSIPQPLL</sequence>
<dbReference type="AlphaFoldDB" id="A0A6C0J2R2"/>
<organism evidence="2">
    <name type="scientific">viral metagenome</name>
    <dbReference type="NCBI Taxonomy" id="1070528"/>
    <lineage>
        <taxon>unclassified sequences</taxon>
        <taxon>metagenomes</taxon>
        <taxon>organismal metagenomes</taxon>
    </lineage>
</organism>
<dbReference type="EMBL" id="MN740298">
    <property type="protein sequence ID" value="QHT98916.1"/>
    <property type="molecule type" value="Genomic_DNA"/>
</dbReference>
<protein>
    <submittedName>
        <fullName evidence="2">Uncharacterized protein</fullName>
    </submittedName>
</protein>
<accession>A0A6C0J2R2</accession>
<evidence type="ECO:0000256" key="1">
    <source>
        <dbReference type="SAM" id="Phobius"/>
    </source>
</evidence>
<feature type="transmembrane region" description="Helical" evidence="1">
    <location>
        <begin position="9"/>
        <end position="29"/>
    </location>
</feature>
<name>A0A6C0J2R2_9ZZZZ</name>
<keyword evidence="1" id="KW-0472">Membrane</keyword>
<proteinExistence type="predicted"/>
<keyword evidence="1" id="KW-1133">Transmembrane helix</keyword>
<reference evidence="2" key="1">
    <citation type="journal article" date="2020" name="Nature">
        <title>Giant virus diversity and host interactions through global metagenomics.</title>
        <authorList>
            <person name="Schulz F."/>
            <person name="Roux S."/>
            <person name="Paez-Espino D."/>
            <person name="Jungbluth S."/>
            <person name="Walsh D.A."/>
            <person name="Denef V.J."/>
            <person name="McMahon K.D."/>
            <person name="Konstantinidis K.T."/>
            <person name="Eloe-Fadrosh E.A."/>
            <person name="Kyrpides N.C."/>
            <person name="Woyke T."/>
        </authorList>
    </citation>
    <scope>NUCLEOTIDE SEQUENCE</scope>
    <source>
        <strain evidence="2">GVMAG-M-3300025695-21</strain>
    </source>
</reference>
<evidence type="ECO:0000313" key="2">
    <source>
        <dbReference type="EMBL" id="QHT98916.1"/>
    </source>
</evidence>
<keyword evidence="1" id="KW-0812">Transmembrane</keyword>